<accession>A0A6A6VAI4</accession>
<name>A0A6A6VAI4_9PLEO</name>
<reference evidence="1" key="1">
    <citation type="journal article" date="2020" name="Stud. Mycol.">
        <title>101 Dothideomycetes genomes: a test case for predicting lifestyles and emergence of pathogens.</title>
        <authorList>
            <person name="Haridas S."/>
            <person name="Albert R."/>
            <person name="Binder M."/>
            <person name="Bloem J."/>
            <person name="Labutti K."/>
            <person name="Salamov A."/>
            <person name="Andreopoulos B."/>
            <person name="Baker S."/>
            <person name="Barry K."/>
            <person name="Bills G."/>
            <person name="Bluhm B."/>
            <person name="Cannon C."/>
            <person name="Castanera R."/>
            <person name="Culley D."/>
            <person name="Daum C."/>
            <person name="Ezra D."/>
            <person name="Gonzalez J."/>
            <person name="Henrissat B."/>
            <person name="Kuo A."/>
            <person name="Liang C."/>
            <person name="Lipzen A."/>
            <person name="Lutzoni F."/>
            <person name="Magnuson J."/>
            <person name="Mondo S."/>
            <person name="Nolan M."/>
            <person name="Ohm R."/>
            <person name="Pangilinan J."/>
            <person name="Park H.-J."/>
            <person name="Ramirez L."/>
            <person name="Alfaro M."/>
            <person name="Sun H."/>
            <person name="Tritt A."/>
            <person name="Yoshinaga Y."/>
            <person name="Zwiers L.-H."/>
            <person name="Turgeon B."/>
            <person name="Goodwin S."/>
            <person name="Spatafora J."/>
            <person name="Crous P."/>
            <person name="Grigoriev I."/>
        </authorList>
    </citation>
    <scope>NUCLEOTIDE SEQUENCE</scope>
    <source>
        <strain evidence="1">CBS 119925</strain>
    </source>
</reference>
<keyword evidence="2" id="KW-1185">Reference proteome</keyword>
<sequence>MARYQTTHNSAHRTGQASIKTIFVSDPKNPGTSHTVRLTRQATTAEDLLQAIKTQTQLPVNNVFLSGNAARGGRPDLALTFFTVHDQGRYQLKPVDHSKGLVASKRAARAALLDSIAESWGRPSPVDIIPYEIPHTEPKTWNEDFIQALRKLSVAPYDVFTHAEIVGFIREARKARINEAAKRNGGKKMTESPLYVGDLHLAARFCGRRLQEQKREAMIFVEGLKEGIEGVEKEMSEVQGE</sequence>
<dbReference type="AlphaFoldDB" id="A0A6A6VAI4"/>
<organism evidence="1 2">
    <name type="scientific">Sporormia fimetaria CBS 119925</name>
    <dbReference type="NCBI Taxonomy" id="1340428"/>
    <lineage>
        <taxon>Eukaryota</taxon>
        <taxon>Fungi</taxon>
        <taxon>Dikarya</taxon>
        <taxon>Ascomycota</taxon>
        <taxon>Pezizomycotina</taxon>
        <taxon>Dothideomycetes</taxon>
        <taxon>Pleosporomycetidae</taxon>
        <taxon>Pleosporales</taxon>
        <taxon>Sporormiaceae</taxon>
        <taxon>Sporormia</taxon>
    </lineage>
</organism>
<proteinExistence type="predicted"/>
<protein>
    <submittedName>
        <fullName evidence="1">Uncharacterized protein</fullName>
    </submittedName>
</protein>
<dbReference type="Proteomes" id="UP000799440">
    <property type="component" value="Unassembled WGS sequence"/>
</dbReference>
<evidence type="ECO:0000313" key="2">
    <source>
        <dbReference type="Proteomes" id="UP000799440"/>
    </source>
</evidence>
<gene>
    <name evidence="1" type="ORF">M011DRAFT_468408</name>
</gene>
<evidence type="ECO:0000313" key="1">
    <source>
        <dbReference type="EMBL" id="KAF2746714.1"/>
    </source>
</evidence>
<dbReference type="EMBL" id="MU006576">
    <property type="protein sequence ID" value="KAF2746714.1"/>
    <property type="molecule type" value="Genomic_DNA"/>
</dbReference>